<evidence type="ECO:0000256" key="3">
    <source>
        <dbReference type="ARBA" id="ARBA00002185"/>
    </source>
</evidence>
<evidence type="ECO:0000259" key="14">
    <source>
        <dbReference type="Pfam" id="PF01593"/>
    </source>
</evidence>
<dbReference type="GO" id="GO:0004729">
    <property type="term" value="F:oxygen-dependent protoporphyrinogen oxidase activity"/>
    <property type="evidence" value="ECO:0007669"/>
    <property type="project" value="UniProtKB-UniRule"/>
</dbReference>
<dbReference type="NCBIfam" id="TIGR00562">
    <property type="entry name" value="proto_IX_ox"/>
    <property type="match status" value="1"/>
</dbReference>
<comment type="pathway">
    <text evidence="4 12">Porphyrin-containing compound metabolism; protoheme biosynthesis.</text>
</comment>
<protein>
    <recommendedName>
        <fullName evidence="7 12">Coproporphyrinogen III oxidase</fullName>
        <ecNumber evidence="6 12">1.3.3.15</ecNumber>
    </recommendedName>
</protein>
<dbReference type="InterPro" id="IPR004572">
    <property type="entry name" value="Protoporphyrinogen_oxidase"/>
</dbReference>
<feature type="domain" description="Amine oxidase" evidence="14">
    <location>
        <begin position="36"/>
        <end position="504"/>
    </location>
</feature>
<dbReference type="SUPFAM" id="SSF51905">
    <property type="entry name" value="FAD/NAD(P)-binding domain"/>
    <property type="match status" value="1"/>
</dbReference>
<dbReference type="InterPro" id="IPR036188">
    <property type="entry name" value="FAD/NAD-bd_sf"/>
</dbReference>
<comment type="catalytic activity">
    <reaction evidence="1">
        <text>coproporphyrinogen III + 3 O2 = coproporphyrin III + 3 H2O2</text>
        <dbReference type="Rhea" id="RHEA:43436"/>
        <dbReference type="ChEBI" id="CHEBI:15379"/>
        <dbReference type="ChEBI" id="CHEBI:16240"/>
        <dbReference type="ChEBI" id="CHEBI:57309"/>
        <dbReference type="ChEBI" id="CHEBI:131725"/>
        <dbReference type="EC" id="1.3.3.15"/>
    </reaction>
    <physiologicalReaction direction="left-to-right" evidence="1">
        <dbReference type="Rhea" id="RHEA:43437"/>
    </physiologicalReaction>
</comment>
<dbReference type="GO" id="GO:0006783">
    <property type="term" value="P:heme biosynthetic process"/>
    <property type="evidence" value="ECO:0007669"/>
    <property type="project" value="UniProtKB-UniRule"/>
</dbReference>
<keyword evidence="9 12" id="KW-0274">FAD</keyword>
<comment type="cofactor">
    <cofactor evidence="2 12">
        <name>FAD</name>
        <dbReference type="ChEBI" id="CHEBI:57692"/>
    </cofactor>
</comment>
<evidence type="ECO:0000256" key="8">
    <source>
        <dbReference type="ARBA" id="ARBA00022630"/>
    </source>
</evidence>
<dbReference type="GO" id="GO:0005737">
    <property type="term" value="C:cytoplasm"/>
    <property type="evidence" value="ECO:0007669"/>
    <property type="project" value="UniProtKB-SubCell"/>
</dbReference>
<evidence type="ECO:0000256" key="4">
    <source>
        <dbReference type="ARBA" id="ARBA00004744"/>
    </source>
</evidence>
<organism evidence="15">
    <name type="scientific">Propionibacterium freudenreichii subsp. freudenreichii</name>
    <dbReference type="NCBI Taxonomy" id="66712"/>
    <lineage>
        <taxon>Bacteria</taxon>
        <taxon>Bacillati</taxon>
        <taxon>Actinomycetota</taxon>
        <taxon>Actinomycetes</taxon>
        <taxon>Propionibacteriales</taxon>
        <taxon>Propionibacteriaceae</taxon>
        <taxon>Propionibacterium</taxon>
    </lineage>
</organism>
<dbReference type="EMBL" id="LM676443">
    <property type="protein sequence ID" value="CEP27750.1"/>
    <property type="molecule type" value="Genomic_DNA"/>
</dbReference>
<sequence>MSTTDRVTTPTPTVSGTDAPGPDASHCHLVVVGGGITGLAAAWQGMARGARVSVVESDDHFGGKVVTDRRDGFLVEQGPDSFVAYRPAALKLIEELGLSDQVIAPGGGRRVSLLSRGRLRPMPAGMGMVLPTRMWPFVTTTVLSWPDKIRAGLDLVIPRRLPDHDVAIGAFLRQRLGDGIVRRFADPMVGGIYGAGIDELSLDAVLPSLRDNERDHRSLMVASLAGGRASRRAARQRAAQNNAQQNSSHQNSTGQNNSAGTRGPAASPFRTLRGGLGQLIDALVDQLRAGGVELLVNTSVDLLGRDGVHLSDGRVLPADAVVLAGGVASSARLLRPQLPAAARALAQIPLASTTIVSLAWPVSAFDVAPDSQGWLEADAGPVSGLTASSIKFAGRAPDGSVLMRVFVPDKRGPLTDAPDDELLSAVIDHVRPLLGVHGEPGLTQITRWHKVMPKYTVGHLERAAVVDSTLAEQRPTWAVAGSALHGVGLPDCISDARHSADEVIDAALAATPSAPTGNAATDRTETR</sequence>
<dbReference type="InterPro" id="IPR050464">
    <property type="entry name" value="Zeta_carotene_desat/Oxidored"/>
</dbReference>
<evidence type="ECO:0000256" key="10">
    <source>
        <dbReference type="ARBA" id="ARBA00023002"/>
    </source>
</evidence>
<reference evidence="15" key="1">
    <citation type="submission" date="2014-08" db="EMBL/GenBank/DDBJ databases">
        <authorList>
            <person name="Falentin Helene"/>
        </authorList>
    </citation>
    <scope>NUCLEOTIDE SEQUENCE</scope>
</reference>
<evidence type="ECO:0000256" key="12">
    <source>
        <dbReference type="RuleBase" id="RU364052"/>
    </source>
</evidence>
<gene>
    <name evidence="15" type="primary">hemY</name>
    <name evidence="15" type="ORF">PFCIRM138_05785</name>
</gene>
<dbReference type="SUPFAM" id="SSF54373">
    <property type="entry name" value="FAD-linked reductases, C-terminal domain"/>
    <property type="match status" value="1"/>
</dbReference>
<evidence type="ECO:0000256" key="6">
    <source>
        <dbReference type="ARBA" id="ARBA00012402"/>
    </source>
</evidence>
<evidence type="ECO:0000256" key="1">
    <source>
        <dbReference type="ARBA" id="ARBA00001755"/>
    </source>
</evidence>
<dbReference type="InterPro" id="IPR002937">
    <property type="entry name" value="Amino_oxidase"/>
</dbReference>
<keyword evidence="11 12" id="KW-0350">Heme biosynthesis</keyword>
<name>A0A0B7NV42_PROFF</name>
<dbReference type="Gene3D" id="3.50.50.60">
    <property type="entry name" value="FAD/NAD(P)-binding domain"/>
    <property type="match status" value="1"/>
</dbReference>
<dbReference type="Gene3D" id="1.10.3110.10">
    <property type="entry name" value="protoporphyrinogen ix oxidase, domain 3"/>
    <property type="match status" value="1"/>
</dbReference>
<comment type="similarity">
    <text evidence="5 12">Belongs to the protoporphyrinogen/coproporphyrinogen oxidase family. Coproporphyrinogen III oxidase subfamily.</text>
</comment>
<feature type="compositionally biased region" description="Low complexity" evidence="13">
    <location>
        <begin position="1"/>
        <end position="14"/>
    </location>
</feature>
<dbReference type="Gene3D" id="3.90.660.20">
    <property type="entry name" value="Protoporphyrinogen oxidase, mitochondrial, domain 2"/>
    <property type="match status" value="1"/>
</dbReference>
<dbReference type="AlphaFoldDB" id="A0A0B7NV42"/>
<feature type="region of interest" description="Disordered" evidence="13">
    <location>
        <begin position="231"/>
        <end position="267"/>
    </location>
</feature>
<dbReference type="EC" id="1.3.3.15" evidence="6 12"/>
<proteinExistence type="inferred from homology"/>
<accession>A0A0B7NV42</accession>
<keyword evidence="12" id="KW-0963">Cytoplasm</keyword>
<evidence type="ECO:0000313" key="15">
    <source>
        <dbReference type="EMBL" id="CEP27750.1"/>
    </source>
</evidence>
<evidence type="ECO:0000256" key="7">
    <source>
        <dbReference type="ARBA" id="ARBA00019046"/>
    </source>
</evidence>
<comment type="subcellular location">
    <subcellularLocation>
        <location evidence="12">Cytoplasm</location>
    </subcellularLocation>
</comment>
<evidence type="ECO:0000256" key="11">
    <source>
        <dbReference type="ARBA" id="ARBA00023133"/>
    </source>
</evidence>
<evidence type="ECO:0000256" key="2">
    <source>
        <dbReference type="ARBA" id="ARBA00001974"/>
    </source>
</evidence>
<evidence type="ECO:0000256" key="13">
    <source>
        <dbReference type="SAM" id="MobiDB-lite"/>
    </source>
</evidence>
<evidence type="ECO:0000256" key="9">
    <source>
        <dbReference type="ARBA" id="ARBA00022827"/>
    </source>
</evidence>
<feature type="compositionally biased region" description="Low complexity" evidence="13">
    <location>
        <begin position="236"/>
        <end position="252"/>
    </location>
</feature>
<evidence type="ECO:0000256" key="5">
    <source>
        <dbReference type="ARBA" id="ARBA00008310"/>
    </source>
</evidence>
<dbReference type="PANTHER" id="PTHR42923">
    <property type="entry name" value="PROTOPORPHYRINOGEN OXIDASE"/>
    <property type="match status" value="1"/>
</dbReference>
<dbReference type="UniPathway" id="UPA00252"/>
<keyword evidence="10 12" id="KW-0560">Oxidoreductase</keyword>
<dbReference type="PANTHER" id="PTHR42923:SF3">
    <property type="entry name" value="PROTOPORPHYRINOGEN OXIDASE"/>
    <property type="match status" value="1"/>
</dbReference>
<feature type="region of interest" description="Disordered" evidence="13">
    <location>
        <begin position="1"/>
        <end position="23"/>
    </location>
</feature>
<comment type="function">
    <text evidence="3 12">Involved in coproporphyrin-dependent heme b biosynthesis. Catalyzes the oxidation of coproporphyrinogen III to coproporphyrin III.</text>
</comment>
<keyword evidence="8 12" id="KW-0285">Flavoprotein</keyword>
<dbReference type="Pfam" id="PF01593">
    <property type="entry name" value="Amino_oxidase"/>
    <property type="match status" value="1"/>
</dbReference>